<accession>A0A0D6A5B4</accession>
<keyword evidence="2" id="KW-1185">Reference proteome</keyword>
<dbReference type="PATRIC" id="fig|1600.4.peg.1667"/>
<evidence type="ECO:0000313" key="2">
    <source>
        <dbReference type="Proteomes" id="UP000035709"/>
    </source>
</evidence>
<evidence type="ECO:0000313" key="1">
    <source>
        <dbReference type="EMBL" id="BAQ58017.1"/>
    </source>
</evidence>
<sequence length="72" mass="7814">MKSFLGSNEFVRGFAVLLIIMGVIQIFNSISYVDDIRSRGTSNGFALFAMFYAPLVGIVMTIGGIFLLMGAN</sequence>
<dbReference type="KEGG" id="lae:LBAT_1628"/>
<dbReference type="RefSeq" id="WP_060459854.1">
    <property type="nucleotide sequence ID" value="NZ_AP014808.1"/>
</dbReference>
<dbReference type="EMBL" id="AP014808">
    <property type="protein sequence ID" value="BAQ58017.1"/>
    <property type="molecule type" value="Genomic_DNA"/>
</dbReference>
<dbReference type="Proteomes" id="UP000035709">
    <property type="component" value="Chromosome"/>
</dbReference>
<protein>
    <submittedName>
        <fullName evidence="1">Uncharacterized protein</fullName>
    </submittedName>
</protein>
<name>A0A0D6A5B4_9LACO</name>
<organism evidence="1 2">
    <name type="scientific">Lactobacillus acetotolerans</name>
    <dbReference type="NCBI Taxonomy" id="1600"/>
    <lineage>
        <taxon>Bacteria</taxon>
        <taxon>Bacillati</taxon>
        <taxon>Bacillota</taxon>
        <taxon>Bacilli</taxon>
        <taxon>Lactobacillales</taxon>
        <taxon>Lactobacillaceae</taxon>
        <taxon>Lactobacillus</taxon>
    </lineage>
</organism>
<dbReference type="AlphaFoldDB" id="A0A0D6A5B4"/>
<proteinExistence type="predicted"/>
<reference evidence="1 2" key="1">
    <citation type="submission" date="2015-03" db="EMBL/GenBank/DDBJ databases">
        <title>Complete genome sequence of Lactobacillus acetotolerans NBRC 13120.</title>
        <authorList>
            <person name="Toh H."/>
            <person name="Morita H."/>
            <person name="Fujita N."/>
        </authorList>
    </citation>
    <scope>NUCLEOTIDE SEQUENCE [LARGE SCALE GENOMIC DNA]</scope>
    <source>
        <strain evidence="1 2">NBRC 13120</strain>
    </source>
</reference>
<gene>
    <name evidence="1" type="ORF">LBAT_1628</name>
</gene>